<evidence type="ECO:0000313" key="2">
    <source>
        <dbReference type="EMBL" id="DAD77851.1"/>
    </source>
</evidence>
<proteinExistence type="predicted"/>
<name>A0A8S5M795_9CAUD</name>
<protein>
    <submittedName>
        <fullName evidence="2">Uncharacterized protein</fullName>
    </submittedName>
</protein>
<sequence>MFYFLRSCAYVLRCTIFSTWHIYAFTLFYIP</sequence>
<organism evidence="2">
    <name type="scientific">Siphoviridae sp. ct73V17</name>
    <dbReference type="NCBI Taxonomy" id="2826302"/>
    <lineage>
        <taxon>Viruses</taxon>
        <taxon>Duplodnaviria</taxon>
        <taxon>Heunggongvirae</taxon>
        <taxon>Uroviricota</taxon>
        <taxon>Caudoviricetes</taxon>
    </lineage>
</organism>
<dbReference type="EMBL" id="BK014835">
    <property type="protein sequence ID" value="DAD77851.1"/>
    <property type="molecule type" value="Genomic_DNA"/>
</dbReference>
<reference evidence="2" key="1">
    <citation type="journal article" date="2021" name="Proc. Natl. Acad. Sci. U.S.A.">
        <title>A Catalog of Tens of Thousands of Viruses from Human Metagenomes Reveals Hidden Associations with Chronic Diseases.</title>
        <authorList>
            <person name="Tisza M.J."/>
            <person name="Buck C.B."/>
        </authorList>
    </citation>
    <scope>NUCLEOTIDE SEQUENCE</scope>
    <source>
        <strain evidence="2">Ct73V17</strain>
    </source>
</reference>
<feature type="transmembrane region" description="Helical" evidence="1">
    <location>
        <begin position="7"/>
        <end position="30"/>
    </location>
</feature>
<keyword evidence="1" id="KW-0472">Membrane</keyword>
<keyword evidence="1" id="KW-0812">Transmembrane</keyword>
<evidence type="ECO:0000256" key="1">
    <source>
        <dbReference type="SAM" id="Phobius"/>
    </source>
</evidence>
<keyword evidence="1" id="KW-1133">Transmembrane helix</keyword>
<accession>A0A8S5M795</accession>